<keyword evidence="2 3" id="KW-0040">ANK repeat</keyword>
<dbReference type="Pfam" id="PF12796">
    <property type="entry name" value="Ank_2"/>
    <property type="match status" value="1"/>
</dbReference>
<dbReference type="AlphaFoldDB" id="A0A4V6DUM0"/>
<evidence type="ECO:0000256" key="4">
    <source>
        <dbReference type="SAM" id="MobiDB-lite"/>
    </source>
</evidence>
<feature type="repeat" description="ANK" evidence="3">
    <location>
        <begin position="327"/>
        <end position="354"/>
    </location>
</feature>
<evidence type="ECO:0000313" key="5">
    <source>
        <dbReference type="EMBL" id="TKX24172.1"/>
    </source>
</evidence>
<dbReference type="PANTHER" id="PTHR24173">
    <property type="entry name" value="ANKYRIN REPEAT CONTAINING"/>
    <property type="match status" value="1"/>
</dbReference>
<evidence type="ECO:0000313" key="6">
    <source>
        <dbReference type="Proteomes" id="UP000308133"/>
    </source>
</evidence>
<dbReference type="Gene3D" id="1.25.40.20">
    <property type="entry name" value="Ankyrin repeat-containing domain"/>
    <property type="match status" value="1"/>
</dbReference>
<evidence type="ECO:0000256" key="3">
    <source>
        <dbReference type="PROSITE-ProRule" id="PRU00023"/>
    </source>
</evidence>
<gene>
    <name evidence="5" type="ORF">C1H76_3583</name>
</gene>
<dbReference type="PROSITE" id="PS50088">
    <property type="entry name" value="ANK_REPEAT"/>
    <property type="match status" value="1"/>
</dbReference>
<comment type="caution">
    <text evidence="5">The sequence shown here is derived from an EMBL/GenBank/DDBJ whole genome shotgun (WGS) entry which is preliminary data.</text>
</comment>
<dbReference type="PROSITE" id="PS50297">
    <property type="entry name" value="ANK_REP_REGION"/>
    <property type="match status" value="1"/>
</dbReference>
<dbReference type="SMART" id="SM00248">
    <property type="entry name" value="ANK"/>
    <property type="match status" value="5"/>
</dbReference>
<evidence type="ECO:0000256" key="2">
    <source>
        <dbReference type="ARBA" id="ARBA00023043"/>
    </source>
</evidence>
<organism evidence="5 6">
    <name type="scientific">Elsinoe australis</name>
    <dbReference type="NCBI Taxonomy" id="40998"/>
    <lineage>
        <taxon>Eukaryota</taxon>
        <taxon>Fungi</taxon>
        <taxon>Dikarya</taxon>
        <taxon>Ascomycota</taxon>
        <taxon>Pezizomycotina</taxon>
        <taxon>Dothideomycetes</taxon>
        <taxon>Dothideomycetidae</taxon>
        <taxon>Myriangiales</taxon>
        <taxon>Elsinoaceae</taxon>
        <taxon>Elsinoe</taxon>
    </lineage>
</organism>
<dbReference type="InterPro" id="IPR002110">
    <property type="entry name" value="Ankyrin_rpt"/>
</dbReference>
<dbReference type="Proteomes" id="UP000308133">
    <property type="component" value="Unassembled WGS sequence"/>
</dbReference>
<feature type="region of interest" description="Disordered" evidence="4">
    <location>
        <begin position="1"/>
        <end position="20"/>
    </location>
</feature>
<keyword evidence="1" id="KW-0677">Repeat</keyword>
<dbReference type="PANTHER" id="PTHR24173:SF74">
    <property type="entry name" value="ANKYRIN REPEAT DOMAIN-CONTAINING PROTEIN 16"/>
    <property type="match status" value="1"/>
</dbReference>
<dbReference type="EMBL" id="PTQR01000046">
    <property type="protein sequence ID" value="TKX24172.1"/>
    <property type="molecule type" value="Genomic_DNA"/>
</dbReference>
<sequence length="394" mass="43750">MSMLSMLDEDDSDSNQKSYHGDSCDENAWFADVNPAERGLRQLFNYAACYWPQHLGKSNDDPTLNPQVFLDLASPGSTRLINWSQQYRWPSYSFEAPLTGRPNGPSEMGSIPFFLLRVTRTRTAQNIFRQAMTQWHNINGESGRAWESWRDHESNKWSSFFINIINAKHTLPMENGPWILTEAARLGCLQMIKVLLESEAVPKYFRQAILSDGGRDWNSHHLSVAEAAYWGHLDVVDHLCQQGGIDVHLRHLGPNGDTVYHAAARTDRTEIFQVLYSCWLEAIDQANNHDRPLARLVFNRPRGIDPIEAVNFLLYTGGADPNAQDSSGGTALTTAVGGGSIGLIRTLIDGGADIGQVLGRGDSGNPYLKVQCSSPTLGINDKILDTLCSMEASV</sequence>
<accession>A0A4V6DUM0</accession>
<proteinExistence type="predicted"/>
<evidence type="ECO:0000256" key="1">
    <source>
        <dbReference type="ARBA" id="ARBA00022737"/>
    </source>
</evidence>
<dbReference type="SUPFAM" id="SSF48403">
    <property type="entry name" value="Ankyrin repeat"/>
    <property type="match status" value="1"/>
</dbReference>
<reference evidence="5 6" key="1">
    <citation type="submission" date="2018-02" db="EMBL/GenBank/DDBJ databases">
        <title>Draft genome sequences of Elsinoe sp., causing black scab on jojoba.</title>
        <authorList>
            <person name="Stodart B."/>
            <person name="Jeffress S."/>
            <person name="Ash G."/>
            <person name="Arun Chinnappa K."/>
        </authorList>
    </citation>
    <scope>NUCLEOTIDE SEQUENCE [LARGE SCALE GENOMIC DNA]</scope>
    <source>
        <strain evidence="5 6">Hillstone_2</strain>
    </source>
</reference>
<protein>
    <submittedName>
        <fullName evidence="5">Ankyrin repeat-containing protein 9</fullName>
    </submittedName>
</protein>
<name>A0A4V6DUM0_9PEZI</name>
<dbReference type="InterPro" id="IPR036770">
    <property type="entry name" value="Ankyrin_rpt-contain_sf"/>
</dbReference>